<dbReference type="Proteomes" id="UP000074561">
    <property type="component" value="Chromosome"/>
</dbReference>
<proteinExistence type="predicted"/>
<reference evidence="1 2" key="1">
    <citation type="submission" date="2015-11" db="EMBL/GenBank/DDBJ databases">
        <title>Exploring the genomic traits of fungus-feeding bacterial genus Collimonas.</title>
        <authorList>
            <person name="Song C."/>
            <person name="Schmidt R."/>
            <person name="de Jager V."/>
            <person name="Krzyzanowska D."/>
            <person name="Jongedijk E."/>
            <person name="Cankar K."/>
            <person name="Beekwilder J."/>
            <person name="van Veen A."/>
            <person name="de Boer W."/>
            <person name="van Veen J.A."/>
            <person name="Garbeva P."/>
        </authorList>
    </citation>
    <scope>NUCLEOTIDE SEQUENCE [LARGE SCALE GENOMIC DNA]</scope>
    <source>
        <strain evidence="1 2">Ter91</strain>
    </source>
</reference>
<dbReference type="PATRIC" id="fig|279113.9.peg.2345"/>
<name>A0A127Q4I3_9BURK</name>
<sequence length="38" mass="4257">MNEITSIWSKFLQQQTLTALPAAAATQPSFFARCLNWA</sequence>
<dbReference type="AlphaFoldDB" id="A0A127Q4I3"/>
<dbReference type="KEGG" id="cpra:CPter91_2373"/>
<accession>A0A127Q4I3</accession>
<organism evidence="1 2">
    <name type="scientific">Collimonas pratensis</name>
    <dbReference type="NCBI Taxonomy" id="279113"/>
    <lineage>
        <taxon>Bacteria</taxon>
        <taxon>Pseudomonadati</taxon>
        <taxon>Pseudomonadota</taxon>
        <taxon>Betaproteobacteria</taxon>
        <taxon>Burkholderiales</taxon>
        <taxon>Oxalobacteraceae</taxon>
        <taxon>Collimonas</taxon>
    </lineage>
</organism>
<gene>
    <name evidence="1" type="ORF">CPter91_2373</name>
</gene>
<dbReference type="EMBL" id="CP013234">
    <property type="protein sequence ID" value="AMP04735.1"/>
    <property type="molecule type" value="Genomic_DNA"/>
</dbReference>
<evidence type="ECO:0000313" key="2">
    <source>
        <dbReference type="Proteomes" id="UP000074561"/>
    </source>
</evidence>
<protein>
    <submittedName>
        <fullName evidence="1">Uncharacterized protein</fullName>
    </submittedName>
</protein>
<dbReference type="STRING" id="279113.CPter91_2373"/>
<evidence type="ECO:0000313" key="1">
    <source>
        <dbReference type="EMBL" id="AMP04735.1"/>
    </source>
</evidence>